<proteinExistence type="predicted"/>
<dbReference type="Proteomes" id="UP000324632">
    <property type="component" value="Chromosome 15"/>
</dbReference>
<dbReference type="EMBL" id="SOYY01000015">
    <property type="protein sequence ID" value="KAA0710866.1"/>
    <property type="molecule type" value="Genomic_DNA"/>
</dbReference>
<evidence type="ECO:0000313" key="5">
    <source>
        <dbReference type="Proteomes" id="UP000324632"/>
    </source>
</evidence>
<reference evidence="4 5" key="1">
    <citation type="journal article" date="2019" name="Mol. Ecol. Resour.">
        <title>Chromosome-level genome assembly of Triplophysa tibetana, a fish adapted to the harsh high-altitude environment of the Tibetan Plateau.</title>
        <authorList>
            <person name="Yang X."/>
            <person name="Liu H."/>
            <person name="Ma Z."/>
            <person name="Zou Y."/>
            <person name="Zou M."/>
            <person name="Mao Y."/>
            <person name="Li X."/>
            <person name="Wang H."/>
            <person name="Chen T."/>
            <person name="Wang W."/>
            <person name="Yang R."/>
        </authorList>
    </citation>
    <scope>NUCLEOTIDE SEQUENCE [LARGE SCALE GENOMIC DNA]</scope>
    <source>
        <strain evidence="4">TTIB1903HZAU</strain>
        <tissue evidence="4">Muscle</tissue>
    </source>
</reference>
<name>A0A5A9NPQ4_9TELE</name>
<dbReference type="PANTHER" id="PTHR15541:SF2">
    <property type="entry name" value="GRANULYSIN"/>
    <property type="match status" value="1"/>
</dbReference>
<gene>
    <name evidence="4" type="ORF">E1301_Tti003026</name>
</gene>
<dbReference type="Pfam" id="PF05184">
    <property type="entry name" value="SapB_1"/>
    <property type="match status" value="1"/>
</dbReference>
<dbReference type="InterPro" id="IPR007856">
    <property type="entry name" value="SapB_1"/>
</dbReference>
<keyword evidence="1" id="KW-1015">Disulfide bond</keyword>
<evidence type="ECO:0000256" key="1">
    <source>
        <dbReference type="ARBA" id="ARBA00023157"/>
    </source>
</evidence>
<dbReference type="PANTHER" id="PTHR15541">
    <property type="entry name" value="GRANULYSIN RELATED"/>
    <property type="match status" value="1"/>
</dbReference>
<feature type="domain" description="Saposin B-type" evidence="3">
    <location>
        <begin position="44"/>
        <end position="121"/>
    </location>
</feature>
<evidence type="ECO:0000313" key="4">
    <source>
        <dbReference type="EMBL" id="KAA0710866.1"/>
    </source>
</evidence>
<keyword evidence="5" id="KW-1185">Reference proteome</keyword>
<sequence>MLRNVFLVTLLICSVCAVHWEIREVESSEDVDVMTADKMTKQKLPGVCWACNWVMKKVKKMITPNSTKEEVEKDLHVVCEKIGFLKSLCKSFVKKYLGTLVEDLSTTDGPKTICVNVGVCK</sequence>
<evidence type="ECO:0000259" key="3">
    <source>
        <dbReference type="PROSITE" id="PS50015"/>
    </source>
</evidence>
<dbReference type="SUPFAM" id="SSF47862">
    <property type="entry name" value="Saposin"/>
    <property type="match status" value="1"/>
</dbReference>
<evidence type="ECO:0000256" key="2">
    <source>
        <dbReference type="SAM" id="SignalP"/>
    </source>
</evidence>
<keyword evidence="2" id="KW-0732">Signal</keyword>
<dbReference type="Gene3D" id="1.10.225.10">
    <property type="entry name" value="Saposin-like"/>
    <property type="match status" value="1"/>
</dbReference>
<dbReference type="GO" id="GO:0042742">
    <property type="term" value="P:defense response to bacterium"/>
    <property type="evidence" value="ECO:0007669"/>
    <property type="project" value="InterPro"/>
</dbReference>
<comment type="caution">
    <text evidence="4">The sequence shown here is derived from an EMBL/GenBank/DDBJ whole genome shotgun (WGS) entry which is preliminary data.</text>
</comment>
<dbReference type="SMART" id="SM00741">
    <property type="entry name" value="SapB"/>
    <property type="match status" value="1"/>
</dbReference>
<protein>
    <recommendedName>
        <fullName evidence="3">Saposin B-type domain-containing protein</fullName>
    </recommendedName>
</protein>
<dbReference type="InterPro" id="IPR011001">
    <property type="entry name" value="Saposin-like"/>
</dbReference>
<feature type="signal peptide" evidence="2">
    <location>
        <begin position="1"/>
        <end position="17"/>
    </location>
</feature>
<dbReference type="InterPro" id="IPR038847">
    <property type="entry name" value="Granulysin-like"/>
</dbReference>
<accession>A0A5A9NPQ4</accession>
<dbReference type="GO" id="GO:0006629">
    <property type="term" value="P:lipid metabolic process"/>
    <property type="evidence" value="ECO:0007669"/>
    <property type="project" value="InterPro"/>
</dbReference>
<dbReference type="AlphaFoldDB" id="A0A5A9NPQ4"/>
<dbReference type="InterPro" id="IPR008139">
    <property type="entry name" value="SaposinB_dom"/>
</dbReference>
<dbReference type="PROSITE" id="PS50015">
    <property type="entry name" value="SAP_B"/>
    <property type="match status" value="1"/>
</dbReference>
<feature type="chain" id="PRO_5022779724" description="Saposin B-type domain-containing protein" evidence="2">
    <location>
        <begin position="18"/>
        <end position="121"/>
    </location>
</feature>
<dbReference type="Pfam" id="PF03489">
    <property type="entry name" value="SapB_2"/>
    <property type="match status" value="1"/>
</dbReference>
<organism evidence="4 5">
    <name type="scientific">Triplophysa tibetana</name>
    <dbReference type="NCBI Taxonomy" id="1572043"/>
    <lineage>
        <taxon>Eukaryota</taxon>
        <taxon>Metazoa</taxon>
        <taxon>Chordata</taxon>
        <taxon>Craniata</taxon>
        <taxon>Vertebrata</taxon>
        <taxon>Euteleostomi</taxon>
        <taxon>Actinopterygii</taxon>
        <taxon>Neopterygii</taxon>
        <taxon>Teleostei</taxon>
        <taxon>Ostariophysi</taxon>
        <taxon>Cypriniformes</taxon>
        <taxon>Nemacheilidae</taxon>
        <taxon>Triplophysa</taxon>
    </lineage>
</organism>
<dbReference type="InterPro" id="IPR008138">
    <property type="entry name" value="SapB_2"/>
</dbReference>